<dbReference type="EMBL" id="CP006842">
    <property type="protein sequence ID" value="AHW63597.1"/>
    <property type="molecule type" value="Genomic_DNA"/>
</dbReference>
<dbReference type="Proteomes" id="UP000023703">
    <property type="component" value="Chromosome"/>
</dbReference>
<dbReference type="SUPFAM" id="SSF51735">
    <property type="entry name" value="NAD(P)-binding Rossmann-fold domains"/>
    <property type="match status" value="1"/>
</dbReference>
<dbReference type="GO" id="GO:0016491">
    <property type="term" value="F:oxidoreductase activity"/>
    <property type="evidence" value="ECO:0007669"/>
    <property type="project" value="UniProtKB-KW"/>
</dbReference>
<evidence type="ECO:0000259" key="2">
    <source>
        <dbReference type="SMART" id="SM00822"/>
    </source>
</evidence>
<dbReference type="HOGENOM" id="CLU_010194_44_3_11"/>
<dbReference type="SMART" id="SM00822">
    <property type="entry name" value="PKS_KR"/>
    <property type="match status" value="1"/>
</dbReference>
<dbReference type="PRINTS" id="PR00081">
    <property type="entry name" value="GDHRDH"/>
</dbReference>
<dbReference type="PANTHER" id="PTHR43157:SF31">
    <property type="entry name" value="PHOSPHATIDYLINOSITOL-GLYCAN BIOSYNTHESIS CLASS F PROTEIN"/>
    <property type="match status" value="1"/>
</dbReference>
<keyword evidence="1" id="KW-0560">Oxidoreductase</keyword>
<reference evidence="3 4" key="1">
    <citation type="journal article" date="2015" name="Int. J. Syst. Evol. Microbiol.">
        <title>Revisiting Corynebacterium glyciniphilum (ex Kubota et al., 1972) sp. nov., nom. rev., isolated from putrefied banana.</title>
        <authorList>
            <person name="Al-Dilaimi A."/>
            <person name="Bednarz H."/>
            <person name="Lomker A."/>
            <person name="Niehaus K."/>
            <person name="Kalinowski J."/>
            <person name="Ruckert C."/>
        </authorList>
    </citation>
    <scope>NUCLEOTIDE SEQUENCE [LARGE SCALE GENOMIC DNA]</scope>
    <source>
        <strain evidence="3">AJ 3170</strain>
    </source>
</reference>
<proteinExistence type="predicted"/>
<feature type="domain" description="Ketoreductase" evidence="2">
    <location>
        <begin position="7"/>
        <end position="218"/>
    </location>
</feature>
<protein>
    <submittedName>
        <fullName evidence="3">Short-chain alcohol dehydrogenase like protein</fullName>
    </submittedName>
</protein>
<dbReference type="PANTHER" id="PTHR43157">
    <property type="entry name" value="PHOSPHATIDYLINOSITOL-GLYCAN BIOSYNTHESIS CLASS F PROTEIN-RELATED"/>
    <property type="match status" value="1"/>
</dbReference>
<dbReference type="RefSeq" id="WP_227590401.1">
    <property type="nucleotide sequence ID" value="NZ_CP006842.1"/>
</dbReference>
<organism evidence="3 4">
    <name type="scientific">Corynebacterium glyciniphilum AJ 3170</name>
    <dbReference type="NCBI Taxonomy" id="1404245"/>
    <lineage>
        <taxon>Bacteria</taxon>
        <taxon>Bacillati</taxon>
        <taxon>Actinomycetota</taxon>
        <taxon>Actinomycetes</taxon>
        <taxon>Mycobacteriales</taxon>
        <taxon>Corynebacteriaceae</taxon>
        <taxon>Corynebacterium</taxon>
    </lineage>
</organism>
<sequence>MTQTMNQTVVMTGATRGIGRVAAQRLLTRQPGTHLVLLSRGDATDVVADLQKTGGTVSAIPTDLASLHSVYEAAATVAHRCGAGDLPPLGAVVCNAGVQHTSTLVETVDGFEATFAVNVLANHILFRTLHQHVRPGGRVVVTVSDTHVGDLRHNLGMVPGPRWLPTDILAHTGAFSPPGRTRAGRTAYSTSKLAAIYLLHEYARRFPTGPAVYGYNPGLVPGTGLTRDADVLSRFAMRWLMPALTVSPLATTSAKAGALLAEAVVGDIPAPSGAYIDRDHVADSSPESYDPDRERQLWDAVEHLTTPFMHQEDNT</sequence>
<dbReference type="STRING" id="1404245.CGLY_05745"/>
<evidence type="ECO:0000313" key="4">
    <source>
        <dbReference type="Proteomes" id="UP000023703"/>
    </source>
</evidence>
<dbReference type="KEGG" id="cgy:CGLY_05745"/>
<evidence type="ECO:0000313" key="3">
    <source>
        <dbReference type="EMBL" id="AHW63597.1"/>
    </source>
</evidence>
<dbReference type="InterPro" id="IPR036291">
    <property type="entry name" value="NAD(P)-bd_dom_sf"/>
</dbReference>
<evidence type="ECO:0000256" key="1">
    <source>
        <dbReference type="ARBA" id="ARBA00023002"/>
    </source>
</evidence>
<dbReference type="InterPro" id="IPR057326">
    <property type="entry name" value="KR_dom"/>
</dbReference>
<dbReference type="Gene3D" id="3.40.50.720">
    <property type="entry name" value="NAD(P)-binding Rossmann-like Domain"/>
    <property type="match status" value="1"/>
</dbReference>
<gene>
    <name evidence="3" type="ORF">CGLY_05745</name>
</gene>
<dbReference type="eggNOG" id="COG1028">
    <property type="taxonomic scope" value="Bacteria"/>
</dbReference>
<dbReference type="InterPro" id="IPR002347">
    <property type="entry name" value="SDR_fam"/>
</dbReference>
<name>X5DSF3_9CORY</name>
<dbReference type="AlphaFoldDB" id="X5DSF3"/>
<keyword evidence="4" id="KW-1185">Reference proteome</keyword>
<dbReference type="Pfam" id="PF00106">
    <property type="entry name" value="adh_short"/>
    <property type="match status" value="1"/>
</dbReference>
<accession>X5DSF3</accession>